<gene>
    <name evidence="2" type="ORF">FWILDA_LOCUS12568</name>
</gene>
<dbReference type="Proteomes" id="UP001153678">
    <property type="component" value="Unassembled WGS sequence"/>
</dbReference>
<reference evidence="2" key="1">
    <citation type="submission" date="2022-08" db="EMBL/GenBank/DDBJ databases">
        <authorList>
            <person name="Kallberg Y."/>
            <person name="Tangrot J."/>
            <person name="Rosling A."/>
        </authorList>
    </citation>
    <scope>NUCLEOTIDE SEQUENCE</scope>
    <source>
        <strain evidence="2">Wild A</strain>
    </source>
</reference>
<name>A0A9W4T0X7_9GLOM</name>
<dbReference type="EMBL" id="CAMKVN010004137">
    <property type="protein sequence ID" value="CAI2186423.1"/>
    <property type="molecule type" value="Genomic_DNA"/>
</dbReference>
<dbReference type="AlphaFoldDB" id="A0A9W4T0X7"/>
<feature type="region of interest" description="Disordered" evidence="1">
    <location>
        <begin position="116"/>
        <end position="168"/>
    </location>
</feature>
<evidence type="ECO:0000313" key="3">
    <source>
        <dbReference type="Proteomes" id="UP001153678"/>
    </source>
</evidence>
<evidence type="ECO:0000313" key="2">
    <source>
        <dbReference type="EMBL" id="CAI2186423.1"/>
    </source>
</evidence>
<evidence type="ECO:0000256" key="1">
    <source>
        <dbReference type="SAM" id="MobiDB-lite"/>
    </source>
</evidence>
<organism evidence="2 3">
    <name type="scientific">Funneliformis geosporum</name>
    <dbReference type="NCBI Taxonomy" id="1117311"/>
    <lineage>
        <taxon>Eukaryota</taxon>
        <taxon>Fungi</taxon>
        <taxon>Fungi incertae sedis</taxon>
        <taxon>Mucoromycota</taxon>
        <taxon>Glomeromycotina</taxon>
        <taxon>Glomeromycetes</taxon>
        <taxon>Glomerales</taxon>
        <taxon>Glomeraceae</taxon>
        <taxon>Funneliformis</taxon>
    </lineage>
</organism>
<protein>
    <submittedName>
        <fullName evidence="2">9971_t:CDS:1</fullName>
    </submittedName>
</protein>
<dbReference type="OrthoDB" id="2388208at2759"/>
<sequence length="399" mass="46626">MTTKLSRWLKKNLKGNIRNNLDATIENLLRLDPPINRKSVISEQKKALLSSIKVLLKNNKEKEYELLKMWLNSEERKKEIGRTLKIIDKKHQATFKRAKFFSSVVQHAIGSLTDYEFEKETQKRNPSSPRIFPPTSPIKANPAHTPTSQPPPSPSPKEDRKEKGQGASSLEIPQHFSFSPSEQGAYAEPIIQYVDKAFFRYIKKHQKYIPCSTVESFAARYYKLNPTDLFKSFKNEARNHLAHGITQSKGRWNDERLQRLSALALEVVVCLGDKKAFEQLKEVKQKLESELMERRTRVMKRKRKEHEEDENVRKKSPKDIDLRNLLDFSLYMVSKLESDDEKELKRMVQLAVDIDNAFVNIWRGLESQENEYEKVEKFVILMNFRFDMHLKVKKGDTTS</sequence>
<comment type="caution">
    <text evidence="2">The sequence shown here is derived from an EMBL/GenBank/DDBJ whole genome shotgun (WGS) entry which is preliminary data.</text>
</comment>
<proteinExistence type="predicted"/>
<keyword evidence="3" id="KW-1185">Reference proteome</keyword>
<accession>A0A9W4T0X7</accession>